<dbReference type="GO" id="GO:0008234">
    <property type="term" value="F:cysteine-type peptidase activity"/>
    <property type="evidence" value="ECO:0007669"/>
    <property type="project" value="InterPro"/>
</dbReference>
<dbReference type="InterPro" id="IPR025661">
    <property type="entry name" value="Pept_asp_AS"/>
</dbReference>
<dbReference type="PANTHER" id="PTHR12411">
    <property type="entry name" value="CYSTEINE PROTEASE FAMILY C1-RELATED"/>
    <property type="match status" value="1"/>
</dbReference>
<dbReference type="PROSITE" id="PS00639">
    <property type="entry name" value="THIOL_PROTEASE_HIS"/>
    <property type="match status" value="1"/>
</dbReference>
<dbReference type="PROSITE" id="PS00139">
    <property type="entry name" value="THIOL_PROTEASE_CYS"/>
    <property type="match status" value="1"/>
</dbReference>
<dbReference type="SMART" id="SM00645">
    <property type="entry name" value="Pept_C1"/>
    <property type="match status" value="1"/>
</dbReference>
<dbReference type="SMART" id="SM00848">
    <property type="entry name" value="Inhibitor_I29"/>
    <property type="match status" value="1"/>
</dbReference>
<accession>A0A5J5B271</accession>
<dbReference type="Gene3D" id="3.90.70.10">
    <property type="entry name" value="Cysteine proteinases"/>
    <property type="match status" value="2"/>
</dbReference>
<dbReference type="SUPFAM" id="SSF54001">
    <property type="entry name" value="Cysteine proteinases"/>
    <property type="match status" value="1"/>
</dbReference>
<comment type="similarity">
    <text evidence="1">Belongs to the peptidase C1 family.</text>
</comment>
<dbReference type="InterPro" id="IPR038765">
    <property type="entry name" value="Papain-like_cys_pep_sf"/>
</dbReference>
<reference evidence="5 6" key="1">
    <citation type="submission" date="2019-09" db="EMBL/GenBank/DDBJ databases">
        <title>A chromosome-level genome assembly of the Chinese tupelo Nyssa sinensis.</title>
        <authorList>
            <person name="Yang X."/>
            <person name="Kang M."/>
            <person name="Yang Y."/>
            <person name="Xiong H."/>
            <person name="Wang M."/>
            <person name="Zhang Z."/>
            <person name="Wang Z."/>
            <person name="Wu H."/>
            <person name="Ma T."/>
            <person name="Liu J."/>
            <person name="Xi Z."/>
        </authorList>
    </citation>
    <scope>NUCLEOTIDE SEQUENCE [LARGE SCALE GENOMIC DNA]</scope>
    <source>
        <strain evidence="5">J267</strain>
        <tissue evidence="5">Leaf</tissue>
    </source>
</reference>
<evidence type="ECO:0000313" key="5">
    <source>
        <dbReference type="EMBL" id="KAA8537373.1"/>
    </source>
</evidence>
<dbReference type="Proteomes" id="UP000325577">
    <property type="component" value="Linkage Group LG15"/>
</dbReference>
<protein>
    <recommendedName>
        <fullName evidence="7">DUF4219 domain-containing protein</fullName>
    </recommendedName>
</protein>
<keyword evidence="6" id="KW-1185">Reference proteome</keyword>
<evidence type="ECO:0000259" key="4">
    <source>
        <dbReference type="SMART" id="SM00848"/>
    </source>
</evidence>
<dbReference type="InterPro" id="IPR039417">
    <property type="entry name" value="Peptidase_C1A_papain-like"/>
</dbReference>
<dbReference type="OrthoDB" id="10253408at2759"/>
<dbReference type="AlphaFoldDB" id="A0A5J5B271"/>
<dbReference type="Pfam" id="PF14223">
    <property type="entry name" value="Retrotran_gag_2"/>
    <property type="match status" value="1"/>
</dbReference>
<dbReference type="InterPro" id="IPR013128">
    <property type="entry name" value="Peptidase_C1A"/>
</dbReference>
<dbReference type="Pfam" id="PF08246">
    <property type="entry name" value="Inhibitor_I29"/>
    <property type="match status" value="1"/>
</dbReference>
<organism evidence="5 6">
    <name type="scientific">Nyssa sinensis</name>
    <dbReference type="NCBI Taxonomy" id="561372"/>
    <lineage>
        <taxon>Eukaryota</taxon>
        <taxon>Viridiplantae</taxon>
        <taxon>Streptophyta</taxon>
        <taxon>Embryophyta</taxon>
        <taxon>Tracheophyta</taxon>
        <taxon>Spermatophyta</taxon>
        <taxon>Magnoliopsida</taxon>
        <taxon>eudicotyledons</taxon>
        <taxon>Gunneridae</taxon>
        <taxon>Pentapetalae</taxon>
        <taxon>asterids</taxon>
        <taxon>Cornales</taxon>
        <taxon>Nyssaceae</taxon>
        <taxon>Nyssa</taxon>
    </lineage>
</organism>
<evidence type="ECO:0008006" key="7">
    <source>
        <dbReference type="Google" id="ProtNLM"/>
    </source>
</evidence>
<evidence type="ECO:0000259" key="3">
    <source>
        <dbReference type="SMART" id="SM00645"/>
    </source>
</evidence>
<dbReference type="Pfam" id="PF00112">
    <property type="entry name" value="Peptidase_C1"/>
    <property type="match status" value="2"/>
</dbReference>
<feature type="domain" description="Cathepsin propeptide inhibitor" evidence="4">
    <location>
        <begin position="213"/>
        <end position="269"/>
    </location>
</feature>
<proteinExistence type="inferred from homology"/>
<keyword evidence="2" id="KW-1015">Disulfide bond</keyword>
<gene>
    <name evidence="5" type="ORF">F0562_026940</name>
</gene>
<evidence type="ECO:0000256" key="1">
    <source>
        <dbReference type="ARBA" id="ARBA00008455"/>
    </source>
</evidence>
<dbReference type="PROSITE" id="PS00640">
    <property type="entry name" value="THIOL_PROTEASE_ASN"/>
    <property type="match status" value="1"/>
</dbReference>
<dbReference type="InterPro" id="IPR025660">
    <property type="entry name" value="Pept_his_AS"/>
</dbReference>
<evidence type="ECO:0000256" key="2">
    <source>
        <dbReference type="ARBA" id="ARBA00023157"/>
    </source>
</evidence>
<name>A0A5J5B271_9ASTE</name>
<dbReference type="EMBL" id="CM018038">
    <property type="protein sequence ID" value="KAA8537373.1"/>
    <property type="molecule type" value="Genomic_DNA"/>
</dbReference>
<dbReference type="InterPro" id="IPR000169">
    <property type="entry name" value="Pept_cys_AS"/>
</dbReference>
<dbReference type="InterPro" id="IPR013201">
    <property type="entry name" value="Prot_inhib_I29"/>
</dbReference>
<dbReference type="GO" id="GO:0006508">
    <property type="term" value="P:proteolysis"/>
    <property type="evidence" value="ECO:0007669"/>
    <property type="project" value="InterPro"/>
</dbReference>
<sequence length="470" mass="53589">MANTLFQQQMPKLSKDNYESWSIQIKVLFGSQDLWELVTDGYTEPTQQEEAAYTADEKKTLKEQRKKDKKALFLLYQGLDESTFEKVAEAPNSKQAWEILATIFQGVDRVKRIRLQNLRGEFEALHMKEGEAVSDYFSRLLVIINGLKRNGEKIDDIRVIEKSVERKIGHSSKTLSCTFSISFFVSSTFAHDFSIVGYSPDDLTSMDRLIDLFESCMSKHGKTYQSFEEKLHKFEVFKDNLKHIDDRNKKVSNYWLGLNEFADLSYEEFKKMYLGLKAELPKRRRESPEEFTYRDVLDLPKSVVWRKKGAVTNVKNQGSCGSCWAFSTIAAVEGINQIVTGNLTSLSEQELIDCDTTFNHGCNGGLMDYAFSFIISNGGLHKEENYPYLMEEGTCDERKGVFDGHCGTELDHGVAAVGFGSTKGLDYIIVKNSWGSKWGEKGYIRMKRNNGKPQGLCGIYKMASYPTKKK</sequence>
<dbReference type="CDD" id="cd02248">
    <property type="entry name" value="Peptidase_C1A"/>
    <property type="match status" value="1"/>
</dbReference>
<feature type="domain" description="Peptidase C1A papain C-terminal" evidence="3">
    <location>
        <begin position="299"/>
        <end position="467"/>
    </location>
</feature>
<dbReference type="InterPro" id="IPR000668">
    <property type="entry name" value="Peptidase_C1A_C"/>
</dbReference>
<dbReference type="PRINTS" id="PR00705">
    <property type="entry name" value="PAPAIN"/>
</dbReference>
<evidence type="ECO:0000313" key="6">
    <source>
        <dbReference type="Proteomes" id="UP000325577"/>
    </source>
</evidence>